<proteinExistence type="predicted"/>
<evidence type="ECO:0000313" key="1">
    <source>
        <dbReference type="EMBL" id="PMP81261.1"/>
    </source>
</evidence>
<protein>
    <submittedName>
        <fullName evidence="1">Uncharacterized protein</fullName>
    </submittedName>
</protein>
<dbReference type="Proteomes" id="UP000243376">
    <property type="component" value="Unassembled WGS sequence"/>
</dbReference>
<organism evidence="1 2">
    <name type="scientific">Chloroflexus aggregans</name>
    <dbReference type="NCBI Taxonomy" id="152260"/>
    <lineage>
        <taxon>Bacteria</taxon>
        <taxon>Bacillati</taxon>
        <taxon>Chloroflexota</taxon>
        <taxon>Chloroflexia</taxon>
        <taxon>Chloroflexales</taxon>
        <taxon>Chloroflexineae</taxon>
        <taxon>Chloroflexaceae</taxon>
        <taxon>Chloroflexus</taxon>
    </lineage>
</organism>
<accession>A0A2J6X4G1</accession>
<gene>
    <name evidence="1" type="ORF">C0184_08490</name>
</gene>
<dbReference type="EMBL" id="PNIQ01000560">
    <property type="protein sequence ID" value="PMP81261.1"/>
    <property type="molecule type" value="Genomic_DNA"/>
</dbReference>
<reference evidence="1 2" key="1">
    <citation type="submission" date="2018-01" db="EMBL/GenBank/DDBJ databases">
        <title>Metagenomic assembled genomes from two thermal pools in the Uzon Caldera, Kamchatka, Russia.</title>
        <authorList>
            <person name="Wilkins L."/>
            <person name="Ettinger C."/>
        </authorList>
    </citation>
    <scope>NUCLEOTIDE SEQUENCE [LARGE SCALE GENOMIC DNA]</scope>
    <source>
        <strain evidence="1">ZAV-02</strain>
    </source>
</reference>
<sequence>MNTNEPPAWQRQVQAIVEVQLARFPALIQLRATWRLLREEQPDWPWLLPVLAIIFVRTYRQERARLRRL</sequence>
<comment type="caution">
    <text evidence="1">The sequence shown here is derived from an EMBL/GenBank/DDBJ whole genome shotgun (WGS) entry which is preliminary data.</text>
</comment>
<evidence type="ECO:0000313" key="2">
    <source>
        <dbReference type="Proteomes" id="UP000243376"/>
    </source>
</evidence>
<name>A0A2J6X4G1_9CHLR</name>
<dbReference type="AlphaFoldDB" id="A0A2J6X4G1"/>